<feature type="transmembrane region" description="Helical" evidence="1">
    <location>
        <begin position="45"/>
        <end position="70"/>
    </location>
</feature>
<organism evidence="2 3">
    <name type="scientific">Candidatus Giovannonibacteria bacterium GW2011_GWB1_47_6b</name>
    <dbReference type="NCBI Taxonomy" id="1618655"/>
    <lineage>
        <taxon>Bacteria</taxon>
        <taxon>Candidatus Giovannoniibacteriota</taxon>
    </lineage>
</organism>
<reference evidence="2 3" key="1">
    <citation type="journal article" date="2015" name="Nature">
        <title>rRNA introns, odd ribosomes, and small enigmatic genomes across a large radiation of phyla.</title>
        <authorList>
            <person name="Brown C.T."/>
            <person name="Hug L.A."/>
            <person name="Thomas B.C."/>
            <person name="Sharon I."/>
            <person name="Castelle C.J."/>
            <person name="Singh A."/>
            <person name="Wilkins M.J."/>
            <person name="Williams K.H."/>
            <person name="Banfield J.F."/>
        </authorList>
    </citation>
    <scope>NUCLEOTIDE SEQUENCE [LARGE SCALE GENOMIC DNA]</scope>
</reference>
<evidence type="ECO:0000256" key="1">
    <source>
        <dbReference type="SAM" id="Phobius"/>
    </source>
</evidence>
<dbReference type="Proteomes" id="UP000034682">
    <property type="component" value="Unassembled WGS sequence"/>
</dbReference>
<feature type="transmembrane region" description="Helical" evidence="1">
    <location>
        <begin position="131"/>
        <end position="156"/>
    </location>
</feature>
<sequence length="157" mass="16422">MAATIISFVLIGLGLFGVFLPLLPGVPLAWLGMLIYAYFTDFQAISLTAVLVFLGLTLLTILVDFIAPILGAKKYKASKEGIVGASLGLFFGIFIFGPVGVMLGPLVGAFIGEIISGKRHQDAIRPALGTFIGFLLSAVIKLAVILAILGVLIAAVF</sequence>
<evidence type="ECO:0008006" key="4">
    <source>
        <dbReference type="Google" id="ProtNLM"/>
    </source>
</evidence>
<dbReference type="InterPro" id="IPR007403">
    <property type="entry name" value="DUF456"/>
</dbReference>
<protein>
    <recommendedName>
        <fullName evidence="4">DUF456 domain-containing protein</fullName>
    </recommendedName>
</protein>
<feature type="transmembrane region" description="Helical" evidence="1">
    <location>
        <begin position="7"/>
        <end position="39"/>
    </location>
</feature>
<comment type="caution">
    <text evidence="2">The sequence shown here is derived from an EMBL/GenBank/DDBJ whole genome shotgun (WGS) entry which is preliminary data.</text>
</comment>
<dbReference type="PANTHER" id="PTHR39165">
    <property type="entry name" value="IG HYPOTHETICAL 17883"/>
    <property type="match status" value="1"/>
</dbReference>
<feature type="transmembrane region" description="Helical" evidence="1">
    <location>
        <begin position="82"/>
        <end position="111"/>
    </location>
</feature>
<evidence type="ECO:0000313" key="2">
    <source>
        <dbReference type="EMBL" id="KKU76646.1"/>
    </source>
</evidence>
<dbReference type="PANTHER" id="PTHR39165:SF1">
    <property type="entry name" value="DUF456 DOMAIN-CONTAINING PROTEIN"/>
    <property type="match status" value="1"/>
</dbReference>
<dbReference type="Pfam" id="PF04306">
    <property type="entry name" value="DUF456"/>
    <property type="match status" value="1"/>
</dbReference>
<accession>A0A0G1T4C1</accession>
<gene>
    <name evidence="2" type="ORF">UY02_C0015G0008</name>
</gene>
<keyword evidence="1" id="KW-0472">Membrane</keyword>
<name>A0A0G1T4C1_9BACT</name>
<dbReference type="EMBL" id="LCOK01000015">
    <property type="protein sequence ID" value="KKU76646.1"/>
    <property type="molecule type" value="Genomic_DNA"/>
</dbReference>
<evidence type="ECO:0000313" key="3">
    <source>
        <dbReference type="Proteomes" id="UP000034682"/>
    </source>
</evidence>
<keyword evidence="1" id="KW-1133">Transmembrane helix</keyword>
<proteinExistence type="predicted"/>
<dbReference type="AlphaFoldDB" id="A0A0G1T4C1"/>
<keyword evidence="1" id="KW-0812">Transmembrane</keyword>